<dbReference type="CDD" id="cd07010">
    <property type="entry name" value="cupin_PMI_type_I_N_bac"/>
    <property type="match status" value="1"/>
</dbReference>
<dbReference type="InterPro" id="IPR043129">
    <property type="entry name" value="ATPase_NBD"/>
</dbReference>
<dbReference type="PANTHER" id="PTHR18964">
    <property type="entry name" value="ROK (REPRESSOR, ORF, KINASE) FAMILY"/>
    <property type="match status" value="1"/>
</dbReference>
<dbReference type="EMBL" id="QRYC01000009">
    <property type="protein sequence ID" value="RGU56580.1"/>
    <property type="molecule type" value="Genomic_DNA"/>
</dbReference>
<dbReference type="SUPFAM" id="SSF53067">
    <property type="entry name" value="Actin-like ATPase domain"/>
    <property type="match status" value="1"/>
</dbReference>
<protein>
    <submittedName>
        <fullName evidence="2">ROK family protein</fullName>
    </submittedName>
</protein>
<evidence type="ECO:0000313" key="2">
    <source>
        <dbReference type="EMBL" id="RGU56580.1"/>
    </source>
</evidence>
<dbReference type="CDD" id="cd23763">
    <property type="entry name" value="ASKHA_ATPase_ROK"/>
    <property type="match status" value="1"/>
</dbReference>
<evidence type="ECO:0000313" key="3">
    <source>
        <dbReference type="Proteomes" id="UP000284243"/>
    </source>
</evidence>
<dbReference type="PANTHER" id="PTHR18964:SF149">
    <property type="entry name" value="BIFUNCTIONAL UDP-N-ACETYLGLUCOSAMINE 2-EPIMERASE_N-ACETYLMANNOSAMINE KINASE"/>
    <property type="match status" value="1"/>
</dbReference>
<dbReference type="InterPro" id="IPR011051">
    <property type="entry name" value="RmlC_Cupin_sf"/>
</dbReference>
<accession>A0A412TSH0</accession>
<dbReference type="Pfam" id="PF00480">
    <property type="entry name" value="ROK"/>
    <property type="match status" value="1"/>
</dbReference>
<dbReference type="InterPro" id="IPR014710">
    <property type="entry name" value="RmlC-like_jellyroll"/>
</dbReference>
<name>A0A412TSH0_9BACT</name>
<dbReference type="Gene3D" id="2.60.120.10">
    <property type="entry name" value="Jelly Rolls"/>
    <property type="match status" value="1"/>
</dbReference>
<reference evidence="2 3" key="1">
    <citation type="submission" date="2018-08" db="EMBL/GenBank/DDBJ databases">
        <title>A genome reference for cultivated species of the human gut microbiota.</title>
        <authorList>
            <person name="Zou Y."/>
            <person name="Xue W."/>
            <person name="Luo G."/>
        </authorList>
    </citation>
    <scope>NUCLEOTIDE SEQUENCE [LARGE SCALE GENOMIC DNA]</scope>
    <source>
        <strain evidence="2 3">AF16-14</strain>
    </source>
</reference>
<dbReference type="AlphaFoldDB" id="A0A412TSH0"/>
<comment type="similarity">
    <text evidence="1">Belongs to the ROK (NagC/XylR) family.</text>
</comment>
<dbReference type="SUPFAM" id="SSF51182">
    <property type="entry name" value="RmlC-like cupins"/>
    <property type="match status" value="1"/>
</dbReference>
<dbReference type="RefSeq" id="WP_118160261.1">
    <property type="nucleotide sequence ID" value="NZ_QRYC01000009.1"/>
</dbReference>
<sequence length="899" mass="102739">MEYLLGIDIGGTHVKGGIVTGTTGKMDQRTIVYEKIDAGGSATSIIKGILRVITALKKGRSENEWRGIGIAIPGPFDYTRGIAAIHGVRKFDALFGLDLKEEIKRVCSLPVVFLNDASAYALGEYYGGAAQGSERSMVVTVGTGLGSTFMAREEILDETMPAVPEHGYLYNIPFRDSIADDYFSTRWFVTNWNHRFPDKAVMDVKTLAEYAYRGEQAAKVLFEEFADHFTGFIAPFLRHFCPDCLVLGGNIMRGADLFLERIKSELETQGIGVRIDTCRLWEDAPLIGAAMYANQVLGRSGMEGEAVKRNTKQYLAPMKAQATPRGVYDLYPAFPVGENKIRSGIGCLADWIERHGQVVIDGYGGVFWDELVSELGDEFRRRGKCVRWFRTDVAMRDARTLEEMLAPDLGGEDPLFGRMTERQLRDWFDPGKLNAFRPDQEADINVLIGIGAALAGWKAPLIYVDVPKNEIQFRMRAGWVKNLGMNKPKNNQQTYKHFFFVDWVVLNRHKAECLPQIELIVDEQRRGQQLLMMSGEDLREGLHRMGRNFFRVRPWFEPGAWGGQWMKQHIPGLNEEVPNLAWSFELMVLENGLMFESNGYRLEVSFDFLMYNDYRQVLGESADVFKTDFPIRFDFLDTFDGGNLSVQCHPRTTYIREQFNMPFTQDETYYILDSRQNPQVYLGFQENIRPEEFGEVLKQSQAEGKTIDIEKYVQKFPAHKHDLFLIPNGTVHASGKNCMVLEISSAPYIFTFKMYDWLRLDLNGKPRPLNVQRGMDNLYFERKGERVAKELVCHPEVLEKNEHYTLEHLPTHEKHFYDVHRYTVEDAVEVETEGSCQVWMVVEGKAVRVETREGMRQRFNYAETFVIPAAAATYRIINETPGEKVILVKAFIKKGYGFE</sequence>
<organism evidence="2 3">
    <name type="scientific">Odoribacter splanchnicus</name>
    <dbReference type="NCBI Taxonomy" id="28118"/>
    <lineage>
        <taxon>Bacteria</taxon>
        <taxon>Pseudomonadati</taxon>
        <taxon>Bacteroidota</taxon>
        <taxon>Bacteroidia</taxon>
        <taxon>Bacteroidales</taxon>
        <taxon>Odoribacteraceae</taxon>
        <taxon>Odoribacter</taxon>
    </lineage>
</organism>
<evidence type="ECO:0000256" key="1">
    <source>
        <dbReference type="ARBA" id="ARBA00006479"/>
    </source>
</evidence>
<dbReference type="Proteomes" id="UP000284243">
    <property type="component" value="Unassembled WGS sequence"/>
</dbReference>
<proteinExistence type="inferred from homology"/>
<dbReference type="InterPro" id="IPR000600">
    <property type="entry name" value="ROK"/>
</dbReference>
<gene>
    <name evidence="2" type="ORF">DWW57_08490</name>
</gene>
<dbReference type="Gene3D" id="3.30.420.40">
    <property type="match status" value="2"/>
</dbReference>
<comment type="caution">
    <text evidence="2">The sequence shown here is derived from an EMBL/GenBank/DDBJ whole genome shotgun (WGS) entry which is preliminary data.</text>
</comment>